<dbReference type="GO" id="GO:0003700">
    <property type="term" value="F:DNA-binding transcription factor activity"/>
    <property type="evidence" value="ECO:0007669"/>
    <property type="project" value="InterPro"/>
</dbReference>
<comment type="caution">
    <text evidence="6">The sequence shown here is derived from an EMBL/GenBank/DDBJ whole genome shotgun (WGS) entry which is preliminary data.</text>
</comment>
<dbReference type="InterPro" id="IPR023187">
    <property type="entry name" value="Tscrpt_reg_MarR-type_CS"/>
</dbReference>
<dbReference type="SMART" id="SM00347">
    <property type="entry name" value="HTH_MARR"/>
    <property type="match status" value="1"/>
</dbReference>
<dbReference type="EMBL" id="VYTZ01000005">
    <property type="protein sequence ID" value="KAA9378152.1"/>
    <property type="molecule type" value="Genomic_DNA"/>
</dbReference>
<sequence length="156" mass="17189">MTEVLRLLTRVQKLLRAAADEAMSRHGVRIGQNLVLEVLWQADGLTPGELAARLQVTTPTIVNTATRMEDAGLLVRRRDPADGRLVRLHLTPRARAAERPITEARRRLAEHATATLTDEERRHLHSALQKIIDQMTGPTPPLDPGEHTPSTGAGDP</sequence>
<dbReference type="RefSeq" id="WP_150934065.1">
    <property type="nucleotide sequence ID" value="NZ_VYTZ01000005.1"/>
</dbReference>
<keyword evidence="3" id="KW-0804">Transcription</keyword>
<dbReference type="GO" id="GO:0003677">
    <property type="term" value="F:DNA binding"/>
    <property type="evidence" value="ECO:0007669"/>
    <property type="project" value="UniProtKB-KW"/>
</dbReference>
<name>A0A5J5K198_9ACTN</name>
<dbReference type="InterPro" id="IPR036388">
    <property type="entry name" value="WH-like_DNA-bd_sf"/>
</dbReference>
<evidence type="ECO:0000313" key="7">
    <source>
        <dbReference type="Proteomes" id="UP000327011"/>
    </source>
</evidence>
<evidence type="ECO:0000259" key="5">
    <source>
        <dbReference type="PROSITE" id="PS50995"/>
    </source>
</evidence>
<dbReference type="InterPro" id="IPR036390">
    <property type="entry name" value="WH_DNA-bd_sf"/>
</dbReference>
<dbReference type="Gene3D" id="1.10.10.10">
    <property type="entry name" value="Winged helix-like DNA-binding domain superfamily/Winged helix DNA-binding domain"/>
    <property type="match status" value="1"/>
</dbReference>
<evidence type="ECO:0000256" key="2">
    <source>
        <dbReference type="ARBA" id="ARBA00023125"/>
    </source>
</evidence>
<keyword evidence="7" id="KW-1185">Reference proteome</keyword>
<dbReference type="AlphaFoldDB" id="A0A5J5K198"/>
<organism evidence="6 7">
    <name type="scientific">Microbispora cellulosiformans</name>
    <dbReference type="NCBI Taxonomy" id="2614688"/>
    <lineage>
        <taxon>Bacteria</taxon>
        <taxon>Bacillati</taxon>
        <taxon>Actinomycetota</taxon>
        <taxon>Actinomycetes</taxon>
        <taxon>Streptosporangiales</taxon>
        <taxon>Streptosporangiaceae</taxon>
        <taxon>Microbispora</taxon>
    </lineage>
</organism>
<protein>
    <submittedName>
        <fullName evidence="6">MarR family transcriptional regulator</fullName>
    </submittedName>
</protein>
<reference evidence="6 7" key="1">
    <citation type="submission" date="2019-09" db="EMBL/GenBank/DDBJ databases">
        <title>Screening of Novel Bioactive Compounds from Soil-Associated.</title>
        <authorList>
            <person name="Gong X."/>
        </authorList>
    </citation>
    <scope>NUCLEOTIDE SEQUENCE [LARGE SCALE GENOMIC DNA]</scope>
    <source>
        <strain evidence="6 7">Gxj-6</strain>
    </source>
</reference>
<dbReference type="PRINTS" id="PR00598">
    <property type="entry name" value="HTHMARR"/>
</dbReference>
<dbReference type="PROSITE" id="PS01117">
    <property type="entry name" value="HTH_MARR_1"/>
    <property type="match status" value="1"/>
</dbReference>
<feature type="domain" description="HTH marR-type" evidence="5">
    <location>
        <begin position="1"/>
        <end position="133"/>
    </location>
</feature>
<dbReference type="Pfam" id="PF01047">
    <property type="entry name" value="MarR"/>
    <property type="match status" value="1"/>
</dbReference>
<dbReference type="InterPro" id="IPR000835">
    <property type="entry name" value="HTH_MarR-typ"/>
</dbReference>
<dbReference type="Proteomes" id="UP000327011">
    <property type="component" value="Unassembled WGS sequence"/>
</dbReference>
<dbReference type="PANTHER" id="PTHR42756">
    <property type="entry name" value="TRANSCRIPTIONAL REGULATOR, MARR"/>
    <property type="match status" value="1"/>
</dbReference>
<feature type="region of interest" description="Disordered" evidence="4">
    <location>
        <begin position="134"/>
        <end position="156"/>
    </location>
</feature>
<evidence type="ECO:0000313" key="6">
    <source>
        <dbReference type="EMBL" id="KAA9378152.1"/>
    </source>
</evidence>
<proteinExistence type="predicted"/>
<accession>A0A5J5K198</accession>
<keyword evidence="1" id="KW-0805">Transcription regulation</keyword>
<gene>
    <name evidence="6" type="ORF">F5972_14715</name>
</gene>
<evidence type="ECO:0000256" key="1">
    <source>
        <dbReference type="ARBA" id="ARBA00023015"/>
    </source>
</evidence>
<evidence type="ECO:0000256" key="3">
    <source>
        <dbReference type="ARBA" id="ARBA00023163"/>
    </source>
</evidence>
<keyword evidence="2" id="KW-0238">DNA-binding</keyword>
<dbReference type="PROSITE" id="PS50995">
    <property type="entry name" value="HTH_MARR_2"/>
    <property type="match status" value="1"/>
</dbReference>
<dbReference type="PANTHER" id="PTHR42756:SF1">
    <property type="entry name" value="TRANSCRIPTIONAL REPRESSOR OF EMRAB OPERON"/>
    <property type="match status" value="1"/>
</dbReference>
<dbReference type="SUPFAM" id="SSF46785">
    <property type="entry name" value="Winged helix' DNA-binding domain"/>
    <property type="match status" value="1"/>
</dbReference>
<evidence type="ECO:0000256" key="4">
    <source>
        <dbReference type="SAM" id="MobiDB-lite"/>
    </source>
</evidence>